<keyword evidence="4" id="KW-1185">Reference proteome</keyword>
<evidence type="ECO:0000313" key="4">
    <source>
        <dbReference type="Proteomes" id="UP001431572"/>
    </source>
</evidence>
<name>A0A8T7M4X7_9CHLR</name>
<dbReference type="Proteomes" id="UP000521676">
    <property type="component" value="Unassembled WGS sequence"/>
</dbReference>
<sequence>MSSLSGTKEELENSWRILAQCWEQTKTVWDDKARRDFETAYWSALEPLSLAAQRELANLAQVINQAQRNVK</sequence>
<dbReference type="EMBL" id="CP128400">
    <property type="protein sequence ID" value="WJW69062.1"/>
    <property type="molecule type" value="Genomic_DNA"/>
</dbReference>
<dbReference type="EMBL" id="JACATZ010000003">
    <property type="protein sequence ID" value="NWJ47150.1"/>
    <property type="molecule type" value="Genomic_DNA"/>
</dbReference>
<organism evidence="1 3">
    <name type="scientific">Candidatus Chlorohelix allophototropha</name>
    <dbReference type="NCBI Taxonomy" id="3003348"/>
    <lineage>
        <taxon>Bacteria</taxon>
        <taxon>Bacillati</taxon>
        <taxon>Chloroflexota</taxon>
        <taxon>Chloroflexia</taxon>
        <taxon>Candidatus Chloroheliales</taxon>
        <taxon>Candidatus Chloroheliaceae</taxon>
        <taxon>Candidatus Chlorohelix</taxon>
    </lineage>
</organism>
<proteinExistence type="predicted"/>
<evidence type="ECO:0000313" key="3">
    <source>
        <dbReference type="Proteomes" id="UP000521676"/>
    </source>
</evidence>
<evidence type="ECO:0000313" key="2">
    <source>
        <dbReference type="EMBL" id="WJW69062.1"/>
    </source>
</evidence>
<evidence type="ECO:0000313" key="1">
    <source>
        <dbReference type="EMBL" id="NWJ47150.1"/>
    </source>
</evidence>
<dbReference type="Proteomes" id="UP001431572">
    <property type="component" value="Chromosome 2"/>
</dbReference>
<gene>
    <name evidence="1" type="ORF">HXX08_14915</name>
    <name evidence="2" type="ORF">OZ401_002655</name>
</gene>
<accession>A0A8T7M4X7</accession>
<protein>
    <submittedName>
        <fullName evidence="1">Uncharacterized protein</fullName>
    </submittedName>
</protein>
<dbReference type="RefSeq" id="WP_341470955.1">
    <property type="nucleotide sequence ID" value="NZ_CP128400.1"/>
</dbReference>
<dbReference type="AlphaFoldDB" id="A0A8T7M4X7"/>
<reference evidence="1 3" key="1">
    <citation type="submission" date="2020-06" db="EMBL/GenBank/DDBJ databases">
        <title>Anoxygenic phototrophic Chloroflexota member uses a Type I reaction center.</title>
        <authorList>
            <person name="Tsuji J.M."/>
            <person name="Shaw N.A."/>
            <person name="Nagashima S."/>
            <person name="Venkiteswaran J."/>
            <person name="Schiff S.L."/>
            <person name="Hanada S."/>
            <person name="Tank M."/>
            <person name="Neufeld J.D."/>
        </authorList>
    </citation>
    <scope>NUCLEOTIDE SEQUENCE [LARGE SCALE GENOMIC DNA]</scope>
    <source>
        <strain evidence="1">L227-S17</strain>
    </source>
</reference>
<reference evidence="2" key="2">
    <citation type="journal article" date="2024" name="Nature">
        <title>Anoxygenic phototroph of the Chloroflexota uses a type I reaction centre.</title>
        <authorList>
            <person name="Tsuji J.M."/>
            <person name="Shaw N.A."/>
            <person name="Nagashima S."/>
            <person name="Venkiteswaran J.J."/>
            <person name="Schiff S.L."/>
            <person name="Watanabe T."/>
            <person name="Fukui M."/>
            <person name="Hanada S."/>
            <person name="Tank M."/>
            <person name="Neufeld J.D."/>
        </authorList>
    </citation>
    <scope>NUCLEOTIDE SEQUENCE</scope>
    <source>
        <strain evidence="2">L227-S17</strain>
    </source>
</reference>